<dbReference type="EMBL" id="CP109134">
    <property type="protein sequence ID" value="WSD09316.1"/>
    <property type="molecule type" value="Genomic_DNA"/>
</dbReference>
<evidence type="ECO:0000313" key="3">
    <source>
        <dbReference type="EMBL" id="WSD09316.1"/>
    </source>
</evidence>
<dbReference type="SMART" id="SM00710">
    <property type="entry name" value="PbH1"/>
    <property type="match status" value="7"/>
</dbReference>
<proteinExistence type="predicted"/>
<sequence>MALPANFSTVKVFGRYIDINQGTPMQGTVTFTMSQKYLVNPGADVLIFAVPIVASLDETGYFEIDLPATDDPDVIPQGYTWTVTESFNNRSGRTFSIAVPESTPDPGIDLVTVAPVLPADNVSYTVTSIDGMTGTVSLAGKYAPLDEDGKIPAENIPPITSGVTSVNGLSGIVSLGATEVGALPIGGGTMQGPLNLAEEPTDPTQAATKAYVDTLSRRFDVMAYGATADGTTDDAAAFQQAIEAASAAGGGVVLVPQGTYRIATPLVMKTRVTLQGVGKGVSVLSAPANDLITFTAHAFWWNIRDLTLKVIGGGHVINGSHNLSAFGISHCSLQQLGADHSIWYQHSGQIVEAYVSFCDLYVDGAPRTVPAFDWSDPAGGFNANVIEKCVATVNGDDSQYFFRIRGTNTTSDYTYNNAFRDVVFEICSGGGIYATSQFGLVIDNCWMWDDPVGGIVAPPFFVGKEPSGLASRCTVIRNSGRIGDHMAAGVKDLVLDASCQQTTIDSFRCVPDNAQIDLGDSSYVQFINKSPGTALTGTAGYAAYAAEGDTHNGVALDGRVTGDTHPRAVLKVNGSLQAGSGASAPDVSLYRGDVGWWYTDESLSIGGQLKVGGARVVPLTWLNAKTYGAVGNGVADDTAAIQEAIDDANAAGGGVVYIPRGTYRLTSALSMKSHVQLKGDGINATVLQQASSSSHGISGSNLELISIEDLLIDGPGSGTGRGIHLGGTTIIYSFYVTMRNVMVRQFGNTGIFIDDPVTTDLYNVTSKENGAEGFYITCSDTGTVGTSTSLVTCYAHNNVGNGFRLYNMVYSTFTGCAADHNVNGYKLESCEVVTLTGCGAEENTGDSIQISDGNNLSVFGAWLSESGTNGVHVTGGAQGVTLKGVKEFTSSTTSTFIKVDSGCTVTVENCKSDTRPNSFAAGTTTVLSDDALNMKVAGGLTVAGVEISNVQPGDMGYKAWVCDPGTVNGGGTALTTETFISRSLMPVTASGSGRSRR</sequence>
<reference evidence="3 4" key="1">
    <citation type="submission" date="2022-10" db="EMBL/GenBank/DDBJ databases">
        <title>The complete genomes of actinobacterial strains from the NBC collection.</title>
        <authorList>
            <person name="Joergensen T.S."/>
            <person name="Alvarez Arevalo M."/>
            <person name="Sterndorff E.B."/>
            <person name="Faurdal D."/>
            <person name="Vuksanovic O."/>
            <person name="Mourched A.-S."/>
            <person name="Charusanti P."/>
            <person name="Shaw S."/>
            <person name="Blin K."/>
            <person name="Weber T."/>
        </authorList>
    </citation>
    <scope>NUCLEOTIDE SEQUENCE [LARGE SCALE GENOMIC DNA]</scope>
    <source>
        <strain evidence="3 4">NBC 01753</strain>
    </source>
</reference>
<accession>A0ABZ1GSZ4</accession>
<dbReference type="SUPFAM" id="SSF51126">
    <property type="entry name" value="Pectin lyase-like"/>
    <property type="match status" value="2"/>
</dbReference>
<dbReference type="InterPro" id="IPR012334">
    <property type="entry name" value="Pectin_lyas_fold"/>
</dbReference>
<feature type="domain" description="Rhamnogalacturonase A/B/Epimerase-like pectate lyase" evidence="1">
    <location>
        <begin position="220"/>
        <end position="288"/>
    </location>
</feature>
<dbReference type="InterPro" id="IPR051801">
    <property type="entry name" value="GH28_Enzymes"/>
</dbReference>
<dbReference type="InterPro" id="IPR011050">
    <property type="entry name" value="Pectin_lyase_fold/virulence"/>
</dbReference>
<feature type="domain" description="Right handed beta helix" evidence="2">
    <location>
        <begin position="722"/>
        <end position="883"/>
    </location>
</feature>
<dbReference type="PANTHER" id="PTHR31339">
    <property type="entry name" value="PECTIN LYASE-RELATED"/>
    <property type="match status" value="1"/>
</dbReference>
<dbReference type="Proteomes" id="UP001335325">
    <property type="component" value="Chromosome"/>
</dbReference>
<gene>
    <name evidence="3" type="ORF">OIE73_28645</name>
</gene>
<dbReference type="InterPro" id="IPR039448">
    <property type="entry name" value="Beta_helix"/>
</dbReference>
<evidence type="ECO:0000313" key="4">
    <source>
        <dbReference type="Proteomes" id="UP001335325"/>
    </source>
</evidence>
<dbReference type="Gene3D" id="2.160.20.10">
    <property type="entry name" value="Single-stranded right-handed beta-helix, Pectin lyase-like"/>
    <property type="match status" value="2"/>
</dbReference>
<evidence type="ECO:0000259" key="1">
    <source>
        <dbReference type="Pfam" id="PF12708"/>
    </source>
</evidence>
<organism evidence="3 4">
    <name type="scientific">Streptomyces hirsutus</name>
    <dbReference type="NCBI Taxonomy" id="35620"/>
    <lineage>
        <taxon>Bacteria</taxon>
        <taxon>Bacillati</taxon>
        <taxon>Actinomycetota</taxon>
        <taxon>Actinomycetes</taxon>
        <taxon>Kitasatosporales</taxon>
        <taxon>Streptomycetaceae</taxon>
        <taxon>Streptomyces</taxon>
    </lineage>
</organism>
<protein>
    <submittedName>
        <fullName evidence="3">Right-handed parallel beta-helix repeat-containing protein</fullName>
    </submittedName>
</protein>
<feature type="domain" description="Rhamnogalacturonase A/B/Epimerase-like pectate lyase" evidence="1">
    <location>
        <begin position="621"/>
        <end position="698"/>
    </location>
</feature>
<name>A0ABZ1GSZ4_9ACTN</name>
<dbReference type="RefSeq" id="WP_326755089.1">
    <property type="nucleotide sequence ID" value="NZ_CP109134.1"/>
</dbReference>
<dbReference type="GeneID" id="91546625"/>
<evidence type="ECO:0000259" key="2">
    <source>
        <dbReference type="Pfam" id="PF13229"/>
    </source>
</evidence>
<keyword evidence="4" id="KW-1185">Reference proteome</keyword>
<dbReference type="InterPro" id="IPR024535">
    <property type="entry name" value="RHGA/B-epi-like_pectate_lyase"/>
</dbReference>
<dbReference type="PANTHER" id="PTHR31339:SF9">
    <property type="entry name" value="PLASMIN AND FIBRONECTIN-BINDING PROTEIN A"/>
    <property type="match status" value="1"/>
</dbReference>
<dbReference type="Pfam" id="PF13229">
    <property type="entry name" value="Beta_helix"/>
    <property type="match status" value="1"/>
</dbReference>
<dbReference type="Pfam" id="PF12708">
    <property type="entry name" value="Pect-lyase_RHGA_epim"/>
    <property type="match status" value="2"/>
</dbReference>
<dbReference type="InterPro" id="IPR006626">
    <property type="entry name" value="PbH1"/>
</dbReference>